<feature type="transmembrane region" description="Helical" evidence="1">
    <location>
        <begin position="6"/>
        <end position="23"/>
    </location>
</feature>
<proteinExistence type="predicted"/>
<sequence>MGIVILVVALVVIVVVAVVYVIIQRPRHQAGAARHVDIVQTMAATYGWQIDRQAIDIHARLPRVNDTFGSGNGYGIHVGTQLSGAWRGVPIQIVQISFRNVQRMVEVRQVMTVLLMPRPVPGPHVVLTAQGMSWTNFLASDRQVGHPGFDTRFHIHARDDQSARATINPALADLLAVDPRVQERIFFFGDRDIAVAFPGHVTQQQVLLATADLLLEVGQRMAVR</sequence>
<protein>
    <recommendedName>
        <fullName evidence="4">DUF3137 domain-containing protein</fullName>
    </recommendedName>
</protein>
<comment type="caution">
    <text evidence="2">The sequence shown here is derived from an EMBL/GenBank/DDBJ whole genome shotgun (WGS) entry which is preliminary data.</text>
</comment>
<evidence type="ECO:0008006" key="4">
    <source>
        <dbReference type="Google" id="ProtNLM"/>
    </source>
</evidence>
<dbReference type="EMBL" id="SFCC01000002">
    <property type="protein sequence ID" value="RZQ65197.1"/>
    <property type="molecule type" value="Genomic_DNA"/>
</dbReference>
<dbReference type="RefSeq" id="WP_130473983.1">
    <property type="nucleotide sequence ID" value="NZ_SFCC01000002.1"/>
</dbReference>
<evidence type="ECO:0000313" key="3">
    <source>
        <dbReference type="Proteomes" id="UP000292003"/>
    </source>
</evidence>
<gene>
    <name evidence="2" type="ORF">EWH70_04720</name>
</gene>
<keyword evidence="1" id="KW-0472">Membrane</keyword>
<evidence type="ECO:0000313" key="2">
    <source>
        <dbReference type="EMBL" id="RZQ65197.1"/>
    </source>
</evidence>
<reference evidence="2 3" key="1">
    <citation type="submission" date="2019-02" db="EMBL/GenBank/DDBJ databases">
        <title>Draft genome sequence of Amycolatopsis sp. 8-3EHSu isolated from roots of Suaeda maritima.</title>
        <authorList>
            <person name="Duangmal K."/>
            <person name="Chantavorakit T."/>
        </authorList>
    </citation>
    <scope>NUCLEOTIDE SEQUENCE [LARGE SCALE GENOMIC DNA]</scope>
    <source>
        <strain evidence="2 3">8-3EHSu</strain>
    </source>
</reference>
<dbReference type="Proteomes" id="UP000292003">
    <property type="component" value="Unassembled WGS sequence"/>
</dbReference>
<dbReference type="AlphaFoldDB" id="A0A4Q7JCY3"/>
<evidence type="ECO:0000256" key="1">
    <source>
        <dbReference type="SAM" id="Phobius"/>
    </source>
</evidence>
<keyword evidence="1" id="KW-0812">Transmembrane</keyword>
<name>A0A4Q7JCY3_9PSEU</name>
<organism evidence="2 3">
    <name type="scientific">Amycolatopsis suaedae</name>
    <dbReference type="NCBI Taxonomy" id="2510978"/>
    <lineage>
        <taxon>Bacteria</taxon>
        <taxon>Bacillati</taxon>
        <taxon>Actinomycetota</taxon>
        <taxon>Actinomycetes</taxon>
        <taxon>Pseudonocardiales</taxon>
        <taxon>Pseudonocardiaceae</taxon>
        <taxon>Amycolatopsis</taxon>
    </lineage>
</organism>
<dbReference type="OrthoDB" id="4224793at2"/>
<keyword evidence="1" id="KW-1133">Transmembrane helix</keyword>
<accession>A0A4Q7JCY3</accession>
<keyword evidence="3" id="KW-1185">Reference proteome</keyword>